<protein>
    <submittedName>
        <fullName evidence="2">ImmA/IrrE family metallo-endopeptidase</fullName>
    </submittedName>
</protein>
<dbReference type="OrthoDB" id="9796786at2"/>
<dbReference type="InterPro" id="IPR010359">
    <property type="entry name" value="IrrE_HExxH"/>
</dbReference>
<dbReference type="Pfam" id="PF06114">
    <property type="entry name" value="Peptidase_M78"/>
    <property type="match status" value="1"/>
</dbReference>
<dbReference type="PANTHER" id="PTHR43236">
    <property type="entry name" value="ANTITOXIN HIGA1"/>
    <property type="match status" value="1"/>
</dbReference>
<feature type="domain" description="IrrE N-terminal-like" evidence="1">
    <location>
        <begin position="162"/>
        <end position="284"/>
    </location>
</feature>
<dbReference type="AlphaFoldDB" id="A0A6N8DH25"/>
<dbReference type="InterPro" id="IPR052345">
    <property type="entry name" value="Rad_response_metalloprotease"/>
</dbReference>
<evidence type="ECO:0000313" key="2">
    <source>
        <dbReference type="EMBL" id="MTV29642.1"/>
    </source>
</evidence>
<reference evidence="2 3" key="1">
    <citation type="submission" date="2019-11" db="EMBL/GenBank/DDBJ databases">
        <title>Whole-genome sequence of a Rhodoblastus acidophilus DSM 142.</title>
        <authorList>
            <person name="Kyndt J.A."/>
            <person name="Meyer T.E."/>
        </authorList>
    </citation>
    <scope>NUCLEOTIDE SEQUENCE [LARGE SCALE GENOMIC DNA]</scope>
    <source>
        <strain evidence="2 3">DSM 142</strain>
    </source>
</reference>
<accession>A0A6N8DH25</accession>
<dbReference type="Gene3D" id="1.10.10.2910">
    <property type="match status" value="1"/>
</dbReference>
<comment type="caution">
    <text evidence="2">The sequence shown here is derived from an EMBL/GenBank/DDBJ whole genome shotgun (WGS) entry which is preliminary data.</text>
</comment>
<dbReference type="PANTHER" id="PTHR43236:SF2">
    <property type="entry name" value="BLL0069 PROTEIN"/>
    <property type="match status" value="1"/>
</dbReference>
<gene>
    <name evidence="2" type="ORF">GJ654_01395</name>
</gene>
<dbReference type="RefSeq" id="WP_155444300.1">
    <property type="nucleotide sequence ID" value="NZ_JAOQNR010000001.1"/>
</dbReference>
<organism evidence="2 3">
    <name type="scientific">Rhodoblastus acidophilus</name>
    <name type="common">Rhodopseudomonas acidophila</name>
    <dbReference type="NCBI Taxonomy" id="1074"/>
    <lineage>
        <taxon>Bacteria</taxon>
        <taxon>Pseudomonadati</taxon>
        <taxon>Pseudomonadota</taxon>
        <taxon>Alphaproteobacteria</taxon>
        <taxon>Hyphomicrobiales</taxon>
        <taxon>Rhodoblastaceae</taxon>
        <taxon>Rhodoblastus</taxon>
    </lineage>
</organism>
<proteinExistence type="predicted"/>
<evidence type="ECO:0000313" key="3">
    <source>
        <dbReference type="Proteomes" id="UP000439113"/>
    </source>
</evidence>
<sequence length="382" mass="42703">MSHFNASVFKAVLEARNQTIKSIAARLEQHESDLAEQLRSDEGPKRSTLAAMARELAVPTFVFYMDEAPPLRAAIPDFRLETPTFRANSRETLEAIEVARRVQEIAIENKALCSLDVEGQLTPFNVIAFAKQVRKYLKITALDQKNAKDARAFYYICRQKIEANGVFVLQDSFPSEEGSGFCLSDKRAPVIVVNTKNQNASRRLFTLIHELAHVILAQTGISDPFIRRNPVEALCNRFAAAFLLPKSLCDEVAADLGISQTADRDTVARAAKKLKASQQATVLRFEQLAILDKGSYINWLSLVRASGNPDYITQGFGIGRRAPEEKFKLAKYGFCFAKVFSRALSRGDVSPIEIYRACGLKPKWQRPYFELASTALPTDMED</sequence>
<dbReference type="EMBL" id="WNKS01000001">
    <property type="protein sequence ID" value="MTV29642.1"/>
    <property type="molecule type" value="Genomic_DNA"/>
</dbReference>
<dbReference type="Proteomes" id="UP000439113">
    <property type="component" value="Unassembled WGS sequence"/>
</dbReference>
<evidence type="ECO:0000259" key="1">
    <source>
        <dbReference type="Pfam" id="PF06114"/>
    </source>
</evidence>
<name>A0A6N8DH25_RHOAC</name>